<keyword evidence="3" id="KW-0805">Transcription regulation</keyword>
<evidence type="ECO:0000256" key="1">
    <source>
        <dbReference type="ARBA" id="ARBA00004123"/>
    </source>
</evidence>
<dbReference type="InterPro" id="IPR007219">
    <property type="entry name" value="XnlR_reg_dom"/>
</dbReference>
<feature type="region of interest" description="Disordered" evidence="7">
    <location>
        <begin position="110"/>
        <end position="143"/>
    </location>
</feature>
<dbReference type="PROSITE" id="PS50048">
    <property type="entry name" value="ZN2_CY6_FUNGAL_2"/>
    <property type="match status" value="1"/>
</dbReference>
<reference evidence="9" key="2">
    <citation type="submission" date="2023-01" db="EMBL/GenBank/DDBJ databases">
        <authorList>
            <person name="Petersen C."/>
        </authorList>
    </citation>
    <scope>NUCLEOTIDE SEQUENCE</scope>
    <source>
        <strain evidence="9">IBT 12815</strain>
    </source>
</reference>
<comment type="subcellular location">
    <subcellularLocation>
        <location evidence="1">Nucleus</location>
    </subcellularLocation>
</comment>
<dbReference type="GO" id="GO:0000976">
    <property type="term" value="F:transcription cis-regulatory region binding"/>
    <property type="evidence" value="ECO:0007669"/>
    <property type="project" value="TreeGrafter"/>
</dbReference>
<dbReference type="PANTHER" id="PTHR31845:SF17">
    <property type="entry name" value="ZN(II)2CYS6 TRANSCRIPTION FACTOR (EUROFUNG)"/>
    <property type="match status" value="1"/>
</dbReference>
<dbReference type="GO" id="GO:0000981">
    <property type="term" value="F:DNA-binding transcription factor activity, RNA polymerase II-specific"/>
    <property type="evidence" value="ECO:0007669"/>
    <property type="project" value="InterPro"/>
</dbReference>
<dbReference type="EMBL" id="JAQJAE010000001">
    <property type="protein sequence ID" value="KAJ5616139.1"/>
    <property type="molecule type" value="Genomic_DNA"/>
</dbReference>
<name>A0AAD6H8R2_9EURO</name>
<dbReference type="InterPro" id="IPR051089">
    <property type="entry name" value="prtT"/>
</dbReference>
<keyword evidence="5" id="KW-0804">Transcription</keyword>
<dbReference type="Pfam" id="PF04082">
    <property type="entry name" value="Fungal_trans"/>
    <property type="match status" value="1"/>
</dbReference>
<dbReference type="SMART" id="SM00066">
    <property type="entry name" value="GAL4"/>
    <property type="match status" value="1"/>
</dbReference>
<dbReference type="GeneID" id="81582553"/>
<keyword evidence="6" id="KW-0539">Nucleus</keyword>
<dbReference type="InterPro" id="IPR001138">
    <property type="entry name" value="Zn2Cys6_DnaBD"/>
</dbReference>
<keyword evidence="4" id="KW-0238">DNA-binding</keyword>
<sequence>MDTTAPLKRSPDDAGLDSPRENKTRSVPKISKARACAECKRHKIRCEFRTGETTCTKCTRSGIKCVVNDFSQKFVDDDGIWKSQANATMHQLQAAVSHLLRQGGLPELSTYAPGDTLNGPSPAESYHGHHPSVDRSQTQTSHQEGLGVVMDVTREPSPEQDLQDPDLVHAPMRSLYEVTKLRNLRNNHVEAPKQTLLEEDFISRRLISLHEAEELFAYFSRTMNQLLWGGIILVHRDLTSVRRASTLLSVAVLTVAALHIPNRTETLNRCYSEYVSLVSNMALTRAHTLDDIRGLCVGAFWLSELSWKLSGHAVRIATEMGLHQSYQRLTRGHTDQYERAQLWYLLYVCDHHFSIAYGRPPVIHEDVVIRNYETFLALPMVVPGDIRLLAQVALFMILTEAYRMFGSDTEQALTEEDFGQLRVYNVAVDQWRLLWQPRSADSAYVRTYPSKGVVLHYHFAKFQLNSLSLRALSPSNTPVFSMDRKESANIAISSAMACLNMVLEEPDIRDAIVGVPIFTHTMVTFSAVFLLKVAINWNTAYLSINARQVRRIVERVIELMNCVSAGERHLTRHIARGLGKMLERFDSWEASWRFQGNNDTTAEGREVPGGANAMAQGFPPPDLIYGMVGTYGFGLDENLLDPSMADFEFLTQ</sequence>
<evidence type="ECO:0000256" key="3">
    <source>
        <dbReference type="ARBA" id="ARBA00023015"/>
    </source>
</evidence>
<dbReference type="GO" id="GO:0005634">
    <property type="term" value="C:nucleus"/>
    <property type="evidence" value="ECO:0007669"/>
    <property type="project" value="UniProtKB-SubCell"/>
</dbReference>
<organism evidence="9 10">
    <name type="scientific">Penicillium hordei</name>
    <dbReference type="NCBI Taxonomy" id="40994"/>
    <lineage>
        <taxon>Eukaryota</taxon>
        <taxon>Fungi</taxon>
        <taxon>Dikarya</taxon>
        <taxon>Ascomycota</taxon>
        <taxon>Pezizomycotina</taxon>
        <taxon>Eurotiomycetes</taxon>
        <taxon>Eurotiomycetidae</taxon>
        <taxon>Eurotiales</taxon>
        <taxon>Aspergillaceae</taxon>
        <taxon>Penicillium</taxon>
    </lineage>
</organism>
<feature type="region of interest" description="Disordered" evidence="7">
    <location>
        <begin position="1"/>
        <end position="27"/>
    </location>
</feature>
<feature type="domain" description="Zn(2)-C6 fungal-type" evidence="8">
    <location>
        <begin position="35"/>
        <end position="67"/>
    </location>
</feature>
<evidence type="ECO:0000256" key="2">
    <source>
        <dbReference type="ARBA" id="ARBA00022723"/>
    </source>
</evidence>
<dbReference type="PANTHER" id="PTHR31845">
    <property type="entry name" value="FINGER DOMAIN PROTEIN, PUTATIVE-RELATED"/>
    <property type="match status" value="1"/>
</dbReference>
<dbReference type="GO" id="GO:0008270">
    <property type="term" value="F:zinc ion binding"/>
    <property type="evidence" value="ECO:0007669"/>
    <property type="project" value="InterPro"/>
</dbReference>
<reference evidence="9" key="1">
    <citation type="journal article" date="2023" name="IMA Fungus">
        <title>Comparative genomic study of the Penicillium genus elucidates a diverse pangenome and 15 lateral gene transfer events.</title>
        <authorList>
            <person name="Petersen C."/>
            <person name="Sorensen T."/>
            <person name="Nielsen M.R."/>
            <person name="Sondergaard T.E."/>
            <person name="Sorensen J.L."/>
            <person name="Fitzpatrick D.A."/>
            <person name="Frisvad J.C."/>
            <person name="Nielsen K.L."/>
        </authorList>
    </citation>
    <scope>NUCLEOTIDE SEQUENCE</scope>
    <source>
        <strain evidence="9">IBT 12815</strain>
    </source>
</reference>
<dbReference type="SUPFAM" id="SSF57701">
    <property type="entry name" value="Zn2/Cys6 DNA-binding domain"/>
    <property type="match status" value="1"/>
</dbReference>
<dbReference type="RefSeq" id="XP_056757306.1">
    <property type="nucleotide sequence ID" value="XM_056892311.1"/>
</dbReference>
<dbReference type="Pfam" id="PF00172">
    <property type="entry name" value="Zn_clus"/>
    <property type="match status" value="1"/>
</dbReference>
<accession>A0AAD6H8R2</accession>
<dbReference type="CDD" id="cd12148">
    <property type="entry name" value="fungal_TF_MHR"/>
    <property type="match status" value="1"/>
</dbReference>
<evidence type="ECO:0000256" key="7">
    <source>
        <dbReference type="SAM" id="MobiDB-lite"/>
    </source>
</evidence>
<dbReference type="GO" id="GO:0006351">
    <property type="term" value="P:DNA-templated transcription"/>
    <property type="evidence" value="ECO:0007669"/>
    <property type="project" value="InterPro"/>
</dbReference>
<evidence type="ECO:0000256" key="6">
    <source>
        <dbReference type="ARBA" id="ARBA00023242"/>
    </source>
</evidence>
<dbReference type="AlphaFoldDB" id="A0AAD6H8R2"/>
<keyword evidence="10" id="KW-1185">Reference proteome</keyword>
<proteinExistence type="predicted"/>
<dbReference type="InterPro" id="IPR036864">
    <property type="entry name" value="Zn2-C6_fun-type_DNA-bd_sf"/>
</dbReference>
<keyword evidence="2" id="KW-0479">Metal-binding</keyword>
<dbReference type="Proteomes" id="UP001213799">
    <property type="component" value="Unassembled WGS sequence"/>
</dbReference>
<evidence type="ECO:0000256" key="5">
    <source>
        <dbReference type="ARBA" id="ARBA00023163"/>
    </source>
</evidence>
<evidence type="ECO:0000313" key="10">
    <source>
        <dbReference type="Proteomes" id="UP001213799"/>
    </source>
</evidence>
<evidence type="ECO:0000259" key="8">
    <source>
        <dbReference type="PROSITE" id="PS50048"/>
    </source>
</evidence>
<dbReference type="CDD" id="cd00067">
    <property type="entry name" value="GAL4"/>
    <property type="match status" value="1"/>
</dbReference>
<gene>
    <name evidence="9" type="ORF">N7537_001253</name>
</gene>
<protein>
    <recommendedName>
        <fullName evidence="8">Zn(2)-C6 fungal-type domain-containing protein</fullName>
    </recommendedName>
</protein>
<feature type="compositionally biased region" description="Polar residues" evidence="7">
    <location>
        <begin position="134"/>
        <end position="143"/>
    </location>
</feature>
<dbReference type="SMART" id="SM00906">
    <property type="entry name" value="Fungal_trans"/>
    <property type="match status" value="1"/>
</dbReference>
<evidence type="ECO:0000256" key="4">
    <source>
        <dbReference type="ARBA" id="ARBA00023125"/>
    </source>
</evidence>
<comment type="caution">
    <text evidence="9">The sequence shown here is derived from an EMBL/GenBank/DDBJ whole genome shotgun (WGS) entry which is preliminary data.</text>
</comment>
<dbReference type="PROSITE" id="PS00463">
    <property type="entry name" value="ZN2_CY6_FUNGAL_1"/>
    <property type="match status" value="1"/>
</dbReference>
<dbReference type="Gene3D" id="4.10.240.10">
    <property type="entry name" value="Zn(2)-C6 fungal-type DNA-binding domain"/>
    <property type="match status" value="1"/>
</dbReference>
<evidence type="ECO:0000313" key="9">
    <source>
        <dbReference type="EMBL" id="KAJ5616139.1"/>
    </source>
</evidence>